<sequence length="275" mass="29752">MLILLPPSETKRSGGEAVPLDWTTLAYPALTVKRRVLARALVSLARHPEDARAALKLGRTQLFEIDRNRELLTSPTLPVIDRYTGVLFDGLDAATLSAAQRQFAHAHLVVHSALLGPLAALDPIPAYRLSHDSRVPNVTLASHTLKQHWSAAVATLLSQTDGLLLDLRSEAYVALGAKPVRPDSLYLRVVADSGDGQKRALNHFNKKSKGEFTRALLQHEHEFTTASELIDWAQSVGIRLGQGAPGELELVVEQHLAAAGRPAASTIYSGVRLGA</sequence>
<dbReference type="EMBL" id="SOFD01000029">
    <property type="protein sequence ID" value="TFB75573.1"/>
    <property type="molecule type" value="Genomic_DNA"/>
</dbReference>
<reference evidence="1 3" key="1">
    <citation type="submission" date="2016-10" db="EMBL/GenBank/DDBJ databases">
        <authorList>
            <person name="Varghese N."/>
            <person name="Submissions S."/>
        </authorList>
    </citation>
    <scope>NUCLEOTIDE SEQUENCE [LARGE SCALE GENOMIC DNA]</scope>
    <source>
        <strain evidence="1 3">CGMCC 1.11215</strain>
    </source>
</reference>
<dbReference type="Proteomes" id="UP000298252">
    <property type="component" value="Unassembled WGS sequence"/>
</dbReference>
<protein>
    <submittedName>
        <fullName evidence="2">Peroxide stress protein YaaA</fullName>
    </submittedName>
</protein>
<evidence type="ECO:0000313" key="3">
    <source>
        <dbReference type="Proteomes" id="UP000199639"/>
    </source>
</evidence>
<evidence type="ECO:0000313" key="4">
    <source>
        <dbReference type="Proteomes" id="UP000298252"/>
    </source>
</evidence>
<gene>
    <name evidence="2" type="ORF">E3O21_12160</name>
    <name evidence="1" type="ORF">SAMN05216368_10783</name>
</gene>
<organism evidence="1 3">
    <name type="scientific">Cryobacterium flavum</name>
    <dbReference type="NCBI Taxonomy" id="1424659"/>
    <lineage>
        <taxon>Bacteria</taxon>
        <taxon>Bacillati</taxon>
        <taxon>Actinomycetota</taxon>
        <taxon>Actinomycetes</taxon>
        <taxon>Micrococcales</taxon>
        <taxon>Microbacteriaceae</taxon>
        <taxon>Cryobacterium</taxon>
    </lineage>
</organism>
<dbReference type="Proteomes" id="UP000199639">
    <property type="component" value="Unassembled WGS sequence"/>
</dbReference>
<evidence type="ECO:0000313" key="2">
    <source>
        <dbReference type="EMBL" id="TFB75573.1"/>
    </source>
</evidence>
<dbReference type="AlphaFoldDB" id="A0A4R8V346"/>
<reference evidence="2 4" key="2">
    <citation type="submission" date="2019-03" db="EMBL/GenBank/DDBJ databases">
        <title>Genomics of glacier-inhabiting Cryobacterium strains.</title>
        <authorList>
            <person name="Liu Q."/>
            <person name="Xin Y.-H."/>
        </authorList>
    </citation>
    <scope>NUCLEOTIDE SEQUENCE [LARGE SCALE GENOMIC DNA]</scope>
    <source>
        <strain evidence="2 4">Hh8</strain>
    </source>
</reference>
<dbReference type="EMBL" id="FNIB01000007">
    <property type="protein sequence ID" value="SDN75302.1"/>
    <property type="molecule type" value="Genomic_DNA"/>
</dbReference>
<name>A0A4R8V346_9MICO</name>
<dbReference type="GO" id="GO:0033194">
    <property type="term" value="P:response to hydroperoxide"/>
    <property type="evidence" value="ECO:0007669"/>
    <property type="project" value="TreeGrafter"/>
</dbReference>
<dbReference type="PANTHER" id="PTHR30283:SF4">
    <property type="entry name" value="PEROXIDE STRESS RESISTANCE PROTEIN YAAA"/>
    <property type="match status" value="1"/>
</dbReference>
<proteinExistence type="predicted"/>
<dbReference type="RefSeq" id="WP_092340870.1">
    <property type="nucleotide sequence ID" value="NZ_FNIB01000007.1"/>
</dbReference>
<dbReference type="PANTHER" id="PTHR30283">
    <property type="entry name" value="PEROXIDE STRESS RESPONSE PROTEIN YAAA"/>
    <property type="match status" value="1"/>
</dbReference>
<keyword evidence="4" id="KW-1185">Reference proteome</keyword>
<dbReference type="GO" id="GO:0005829">
    <property type="term" value="C:cytosol"/>
    <property type="evidence" value="ECO:0007669"/>
    <property type="project" value="TreeGrafter"/>
</dbReference>
<evidence type="ECO:0000313" key="1">
    <source>
        <dbReference type="EMBL" id="SDN75302.1"/>
    </source>
</evidence>
<dbReference type="STRING" id="1424659.SAMN05216368_10783"/>
<accession>A0A4R8V346</accession>
<dbReference type="InterPro" id="IPR005583">
    <property type="entry name" value="YaaA"/>
</dbReference>
<dbReference type="Pfam" id="PF03883">
    <property type="entry name" value="H2O2_YaaD"/>
    <property type="match status" value="1"/>
</dbReference>